<organism evidence="1 2">
    <name type="scientific">Clostridium drakei</name>
    <dbReference type="NCBI Taxonomy" id="332101"/>
    <lineage>
        <taxon>Bacteria</taxon>
        <taxon>Bacillati</taxon>
        <taxon>Bacillota</taxon>
        <taxon>Clostridia</taxon>
        <taxon>Eubacteriales</taxon>
        <taxon>Clostridiaceae</taxon>
        <taxon>Clostridium</taxon>
    </lineage>
</organism>
<evidence type="ECO:0000313" key="1">
    <source>
        <dbReference type="EMBL" id="AWI03144.1"/>
    </source>
</evidence>
<dbReference type="Proteomes" id="UP000244910">
    <property type="component" value="Chromosome"/>
</dbReference>
<dbReference type="OrthoDB" id="1907642at2"/>
<accession>A0A2U8DLQ9</accession>
<evidence type="ECO:0000313" key="2">
    <source>
        <dbReference type="Proteomes" id="UP000244910"/>
    </source>
</evidence>
<reference evidence="2" key="1">
    <citation type="submission" date="2017-04" db="EMBL/GenBank/DDBJ databases">
        <authorList>
            <person name="Song Y."/>
            <person name="Cho B.-K."/>
        </authorList>
    </citation>
    <scope>NUCLEOTIDE SEQUENCE [LARGE SCALE GENOMIC DNA]</scope>
    <source>
        <strain evidence="2">SL1</strain>
    </source>
</reference>
<dbReference type="KEGG" id="cdrk:B9W14_01030"/>
<gene>
    <name evidence="1" type="ORF">B9W14_01030</name>
</gene>
<keyword evidence="2" id="KW-1185">Reference proteome</keyword>
<name>A0A2U8DLQ9_9CLOT</name>
<dbReference type="InterPro" id="IPR030910">
    <property type="entry name" value="SLAP_dom"/>
</dbReference>
<dbReference type="NCBIfam" id="TIGR04398">
    <property type="entry name" value="SLAP_DUP"/>
    <property type="match status" value="2"/>
</dbReference>
<dbReference type="RefSeq" id="WP_032076148.1">
    <property type="nucleotide sequence ID" value="NZ_CP020953.1"/>
</dbReference>
<protein>
    <submittedName>
        <fullName evidence="1">SLAP domain-containing protein</fullName>
    </submittedName>
</protein>
<proteinExistence type="predicted"/>
<dbReference type="EMBL" id="CP020953">
    <property type="protein sequence ID" value="AWI03144.1"/>
    <property type="molecule type" value="Genomic_DNA"/>
</dbReference>
<dbReference type="AlphaFoldDB" id="A0A2U8DLQ9"/>
<sequence length="266" mass="30408">MSQEKQNVEMELSLTERFDAVVSDVQKDIMNEEISGLEPIKENDINISTIYVFDDGDEIEAKVYFRNGFPKKVNFEYLPLIMVNSNGDIVASKIFDLRDMGDIPTGGARPWKLYFEKSCVNMEKFSSENCKIIFDRSIKAVNYAKFEFESFPEEFSDFKGEFQRFLENLPNIEKGKFSASVFNIALRQDGNLIVTAIMRNSVEKAVKIEEIPVTIKDENDNVITGGKFQLNDFSISPMKARVCTLAFSTNLDPLDIDTSKWKAIFQ</sequence>